<evidence type="ECO:0000313" key="8">
    <source>
        <dbReference type="Proteomes" id="UP001056336"/>
    </source>
</evidence>
<dbReference type="SUPFAM" id="SSF56524">
    <property type="entry name" value="Oxidoreductase molybdopterin-binding domain"/>
    <property type="match status" value="1"/>
</dbReference>
<dbReference type="CDD" id="cd02110">
    <property type="entry name" value="SO_family_Moco_dimer"/>
    <property type="match status" value="1"/>
</dbReference>
<evidence type="ECO:0000256" key="2">
    <source>
        <dbReference type="ARBA" id="ARBA00022505"/>
    </source>
</evidence>
<protein>
    <submittedName>
        <fullName evidence="7">Sulfite oxidase</fullName>
    </submittedName>
</protein>
<dbReference type="SUPFAM" id="SSF81296">
    <property type="entry name" value="E set domains"/>
    <property type="match status" value="1"/>
</dbReference>
<keyword evidence="4" id="KW-0560">Oxidoreductase</keyword>
<dbReference type="InterPro" id="IPR014756">
    <property type="entry name" value="Ig_E-set"/>
</dbReference>
<organism evidence="7 8">
    <name type="scientific">Jatrophihabitans telluris</name>
    <dbReference type="NCBI Taxonomy" id="2038343"/>
    <lineage>
        <taxon>Bacteria</taxon>
        <taxon>Bacillati</taxon>
        <taxon>Actinomycetota</taxon>
        <taxon>Actinomycetes</taxon>
        <taxon>Jatrophihabitantales</taxon>
        <taxon>Jatrophihabitantaceae</taxon>
        <taxon>Jatrophihabitans</taxon>
    </lineage>
</organism>
<gene>
    <name evidence="7" type="ORF">M6D93_12075</name>
</gene>
<dbReference type="Pfam" id="PF03404">
    <property type="entry name" value="Mo-co_dimer"/>
    <property type="match status" value="1"/>
</dbReference>
<accession>A0ABY4QUS7</accession>
<evidence type="ECO:0000256" key="1">
    <source>
        <dbReference type="ARBA" id="ARBA00001924"/>
    </source>
</evidence>
<keyword evidence="3" id="KW-0479">Metal-binding</keyword>
<dbReference type="PRINTS" id="PR00407">
    <property type="entry name" value="EUMOPTERIN"/>
</dbReference>
<feature type="domain" description="Oxidoreductase molybdopterin-binding" evidence="5">
    <location>
        <begin position="43"/>
        <end position="219"/>
    </location>
</feature>
<dbReference type="InterPro" id="IPR005066">
    <property type="entry name" value="MoCF_OxRdtse_dimer"/>
</dbReference>
<dbReference type="RefSeq" id="WP_249769474.1">
    <property type="nucleotide sequence ID" value="NZ_CP097332.1"/>
</dbReference>
<dbReference type="Proteomes" id="UP001056336">
    <property type="component" value="Chromosome"/>
</dbReference>
<proteinExistence type="predicted"/>
<keyword evidence="8" id="KW-1185">Reference proteome</keyword>
<evidence type="ECO:0000256" key="4">
    <source>
        <dbReference type="ARBA" id="ARBA00023002"/>
    </source>
</evidence>
<dbReference type="Pfam" id="PF00174">
    <property type="entry name" value="Oxidored_molyb"/>
    <property type="match status" value="1"/>
</dbReference>
<dbReference type="Gene3D" id="2.60.40.650">
    <property type="match status" value="1"/>
</dbReference>
<dbReference type="InterPro" id="IPR008335">
    <property type="entry name" value="Mopterin_OxRdtase_euk"/>
</dbReference>
<sequence length="367" mass="39016">MTQWGKRADMVVHESDPFNAEPPPGALAGAVLTGLDSFYSRNHGPIPDLNPETWELVVDGLVDTPLNLSLGQLRDRFVEQTLTATMQCAGNLRAGFLKVRDIPGEDPWGPGATSTAEWTGVRLADVLSAAGLQPAAAHIAFEAPDVSQLATPPQAYGGSIPAAKAMAGETLLAWAMNGEPLTALHGAPLRVVVPGWIGARSIKWVQRITARREPSDNYFQATAYRLLPPQADPTHAGPGVGLSLGAIALNSAILSPDDQAHVQAGPLEIAGYALAGEDRGVARVDVSIDGGDRWVQAELVSQPSAWAWCQWRTTVLAPPGDVEIIARAWDTTAAMQPESAAQLWNPKGYVNNSWPRIHIHASARIAS</sequence>
<reference evidence="7" key="2">
    <citation type="submission" date="2022-05" db="EMBL/GenBank/DDBJ databases">
        <authorList>
            <person name="Kim J.-S."/>
            <person name="Lee K."/>
            <person name="Suh M."/>
            <person name="Eom M."/>
            <person name="Kim J.-S."/>
            <person name="Kim D.-S."/>
            <person name="Ko S.-H."/>
            <person name="Shin Y."/>
            <person name="Lee J.-S."/>
        </authorList>
    </citation>
    <scope>NUCLEOTIDE SEQUENCE</scope>
    <source>
        <strain evidence="7">N237</strain>
    </source>
</reference>
<evidence type="ECO:0000259" key="6">
    <source>
        <dbReference type="Pfam" id="PF03404"/>
    </source>
</evidence>
<reference evidence="7" key="1">
    <citation type="journal article" date="2018" name="Int. J. Syst. Evol. Microbiol.">
        <title>Jatrophihabitans telluris sp. nov., isolated from sediment soil of lava forest wetlands and the emended description of the genus Jatrophihabitans.</title>
        <authorList>
            <person name="Lee K.C."/>
            <person name="Suh M.K."/>
            <person name="Eom M.K."/>
            <person name="Kim K.K."/>
            <person name="Kim J.S."/>
            <person name="Kim D.S."/>
            <person name="Ko S.H."/>
            <person name="Shin Y.K."/>
            <person name="Lee J.S."/>
        </authorList>
    </citation>
    <scope>NUCLEOTIDE SEQUENCE</scope>
    <source>
        <strain evidence="7">N237</strain>
    </source>
</reference>
<evidence type="ECO:0000313" key="7">
    <source>
        <dbReference type="EMBL" id="UQX87044.1"/>
    </source>
</evidence>
<comment type="cofactor">
    <cofactor evidence="1">
        <name>Mo-molybdopterin</name>
        <dbReference type="ChEBI" id="CHEBI:71302"/>
    </cofactor>
</comment>
<evidence type="ECO:0000256" key="3">
    <source>
        <dbReference type="ARBA" id="ARBA00022723"/>
    </source>
</evidence>
<keyword evidence="2" id="KW-0500">Molybdenum</keyword>
<name>A0ABY4QUS7_9ACTN</name>
<dbReference type="Gene3D" id="3.90.420.10">
    <property type="entry name" value="Oxidoreductase, molybdopterin-binding domain"/>
    <property type="match status" value="1"/>
</dbReference>
<dbReference type="EMBL" id="CP097332">
    <property type="protein sequence ID" value="UQX87044.1"/>
    <property type="molecule type" value="Genomic_DNA"/>
</dbReference>
<dbReference type="PANTHER" id="PTHR19372">
    <property type="entry name" value="SULFITE REDUCTASE"/>
    <property type="match status" value="1"/>
</dbReference>
<dbReference type="InterPro" id="IPR036374">
    <property type="entry name" value="OxRdtase_Mopterin-bd_sf"/>
</dbReference>
<dbReference type="InterPro" id="IPR000572">
    <property type="entry name" value="OxRdtase_Mopterin-bd_dom"/>
</dbReference>
<feature type="domain" description="Moybdenum cofactor oxidoreductase dimerisation" evidence="6">
    <location>
        <begin position="247"/>
        <end position="361"/>
    </location>
</feature>
<evidence type="ECO:0000259" key="5">
    <source>
        <dbReference type="Pfam" id="PF00174"/>
    </source>
</evidence>
<dbReference type="PANTHER" id="PTHR19372:SF7">
    <property type="entry name" value="SULFITE OXIDASE, MITOCHONDRIAL"/>
    <property type="match status" value="1"/>
</dbReference>